<evidence type="ECO:0000256" key="1">
    <source>
        <dbReference type="ARBA" id="ARBA00022598"/>
    </source>
</evidence>
<comment type="similarity">
    <text evidence="2">Belongs to the NRP synthetase family.</text>
</comment>
<dbReference type="Gene3D" id="3.30.559.10">
    <property type="entry name" value="Chloramphenicol acetyltransferase-like domain"/>
    <property type="match status" value="1"/>
</dbReference>
<sequence>MPMGKPLARFALVEEAEMSYVVLMFHHALYDGSSIPLLMQQVKAAYQGRTVRVEPFTGFIRYCLSLDTDAAQRFWASEFSNLKAVPFPDPRNTTTSSKIEERITVKKEITIPPLAHANITLVNIIQLA</sequence>
<feature type="domain" description="Condensation" evidence="3">
    <location>
        <begin position="5"/>
        <end position="106"/>
    </location>
</feature>
<proteinExistence type="inferred from homology"/>
<evidence type="ECO:0000313" key="4">
    <source>
        <dbReference type="EMBL" id="CRL28926.1"/>
    </source>
</evidence>
<evidence type="ECO:0000259" key="3">
    <source>
        <dbReference type="Pfam" id="PF00668"/>
    </source>
</evidence>
<accession>A0A0G4PS51</accession>
<dbReference type="GO" id="GO:0044550">
    <property type="term" value="P:secondary metabolite biosynthetic process"/>
    <property type="evidence" value="ECO:0007669"/>
    <property type="project" value="TreeGrafter"/>
</dbReference>
<dbReference type="SUPFAM" id="SSF52777">
    <property type="entry name" value="CoA-dependent acyltransferases"/>
    <property type="match status" value="1"/>
</dbReference>
<dbReference type="PANTHER" id="PTHR45527:SF3">
    <property type="entry name" value="SIDEROPHORE SYNTHETASE (EUROFUNG)"/>
    <property type="match status" value="1"/>
</dbReference>
<dbReference type="GO" id="GO:0005737">
    <property type="term" value="C:cytoplasm"/>
    <property type="evidence" value="ECO:0007669"/>
    <property type="project" value="TreeGrafter"/>
</dbReference>
<protein>
    <submittedName>
        <fullName evidence="4">Condensation domain</fullName>
    </submittedName>
</protein>
<dbReference type="STRING" id="1429867.A0A0G4PS51"/>
<dbReference type="GO" id="GO:0043041">
    <property type="term" value="P:amino acid activation for nonribosomal peptide biosynthetic process"/>
    <property type="evidence" value="ECO:0007669"/>
    <property type="project" value="TreeGrafter"/>
</dbReference>
<dbReference type="InterPro" id="IPR001242">
    <property type="entry name" value="Condensation_dom"/>
</dbReference>
<reference evidence="4 5" key="1">
    <citation type="journal article" date="2014" name="Nat. Commun.">
        <title>Multiple recent horizontal transfers of a large genomic region in cheese making fungi.</title>
        <authorList>
            <person name="Cheeseman K."/>
            <person name="Ropars J."/>
            <person name="Renault P."/>
            <person name="Dupont J."/>
            <person name="Gouzy J."/>
            <person name="Branca A."/>
            <person name="Abraham A.L."/>
            <person name="Ceppi M."/>
            <person name="Conseiller E."/>
            <person name="Debuchy R."/>
            <person name="Malagnac F."/>
            <person name="Goarin A."/>
            <person name="Silar P."/>
            <person name="Lacoste S."/>
            <person name="Sallet E."/>
            <person name="Bensimon A."/>
            <person name="Giraud T."/>
            <person name="Brygoo Y."/>
        </authorList>
    </citation>
    <scope>NUCLEOTIDE SEQUENCE [LARGE SCALE GENOMIC DNA]</scope>
    <source>
        <strain evidence="5">FM 013</strain>
    </source>
</reference>
<evidence type="ECO:0000313" key="5">
    <source>
        <dbReference type="Proteomes" id="UP000053732"/>
    </source>
</evidence>
<dbReference type="Pfam" id="PF00668">
    <property type="entry name" value="Condensation"/>
    <property type="match status" value="1"/>
</dbReference>
<dbReference type="EMBL" id="HG793164">
    <property type="protein sequence ID" value="CRL28926.1"/>
    <property type="molecule type" value="Genomic_DNA"/>
</dbReference>
<dbReference type="PANTHER" id="PTHR45527">
    <property type="entry name" value="NONRIBOSOMAL PEPTIDE SYNTHETASE"/>
    <property type="match status" value="1"/>
</dbReference>
<dbReference type="AlphaFoldDB" id="A0A0G4PS51"/>
<dbReference type="Gene3D" id="3.30.559.30">
    <property type="entry name" value="Nonribosomal peptide synthetase, condensation domain"/>
    <property type="match status" value="1"/>
</dbReference>
<keyword evidence="5" id="KW-1185">Reference proteome</keyword>
<name>A0A0G4PS51_PENC3</name>
<keyword evidence="1" id="KW-0436">Ligase</keyword>
<dbReference type="InterPro" id="IPR023213">
    <property type="entry name" value="CAT-like_dom_sf"/>
</dbReference>
<gene>
    <name evidence="4" type="ORF">PCAMFM013_S031g000094</name>
</gene>
<evidence type="ECO:0000256" key="2">
    <source>
        <dbReference type="ARBA" id="ARBA00029454"/>
    </source>
</evidence>
<dbReference type="Proteomes" id="UP000053732">
    <property type="component" value="Unassembled WGS sequence"/>
</dbReference>
<dbReference type="GO" id="GO:0016874">
    <property type="term" value="F:ligase activity"/>
    <property type="evidence" value="ECO:0007669"/>
    <property type="project" value="UniProtKB-KW"/>
</dbReference>
<dbReference type="GO" id="GO:0031177">
    <property type="term" value="F:phosphopantetheine binding"/>
    <property type="evidence" value="ECO:0007669"/>
    <property type="project" value="TreeGrafter"/>
</dbReference>
<organism evidence="4 5">
    <name type="scientific">Penicillium camemberti (strain FM 013)</name>
    <dbReference type="NCBI Taxonomy" id="1429867"/>
    <lineage>
        <taxon>Eukaryota</taxon>
        <taxon>Fungi</taxon>
        <taxon>Dikarya</taxon>
        <taxon>Ascomycota</taxon>
        <taxon>Pezizomycotina</taxon>
        <taxon>Eurotiomycetes</taxon>
        <taxon>Eurotiomycetidae</taxon>
        <taxon>Eurotiales</taxon>
        <taxon>Aspergillaceae</taxon>
        <taxon>Penicillium</taxon>
    </lineage>
</organism>